<evidence type="ECO:0000313" key="11">
    <source>
        <dbReference type="Proteomes" id="UP000518266"/>
    </source>
</evidence>
<comment type="caution">
    <text evidence="10">The sequence shown here is derived from an EMBL/GenBank/DDBJ whole genome shotgun (WGS) entry which is preliminary data.</text>
</comment>
<sequence>MSVPEEAERPGLVVQQHADASVLRGAGQRLFAAGVPRRDLMRVQLEAPREVVHSHHAPLPLLLPGDGLVGPGLGHLQLPEVLALCEPLEAEHLPGVVEAGRVQRDGVRPGDQVLRPPVLLRETQVTVGCSGVKGQRAAVCRRRRRRYITIEPSLRLADGFLSLILDEAMSHFLPLHQDFNQRGELGVDPGGRLIQTLRTGADLGDLDSTDLESLEKYQQLHPVPEESRGGEEQTGLKVDIGLPYLRPSRLKELKERTQMVKENKKNAELERASRLRTLKVSLDRVQDEWGKSSGPFHIQRLAEHYGVFRDLFPNALFLPQAASVPQISFEAEEGSLWTLMLTCPDEHLLDNEAEYVHWLVGNIPGGSVQEGEELCHYLPPFPPKGTGFHRYVYFLFKQEVRIDFQEDVRTTPLSLAERSFKTLDFYRKHQDAMTPAGLSFFQSQWDESVSNTFHNSLMYHPPQVKHPHRQPLRYLDRYRNGKEHTYGIY</sequence>
<evidence type="ECO:0000256" key="1">
    <source>
        <dbReference type="ARBA" id="ARBA00004173"/>
    </source>
</evidence>
<keyword evidence="11" id="KW-1185">Reference proteome</keyword>
<dbReference type="Pfam" id="PF01161">
    <property type="entry name" value="PBP"/>
    <property type="match status" value="1"/>
</dbReference>
<dbReference type="SUPFAM" id="SSF49777">
    <property type="entry name" value="PEBP-like"/>
    <property type="match status" value="1"/>
</dbReference>
<dbReference type="PANTHER" id="PTHR11362:SF133">
    <property type="entry name" value="LARGE RIBOSOMAL SUBUNIT PROTEIN ML38"/>
    <property type="match status" value="1"/>
</dbReference>
<keyword evidence="3" id="KW-0689">Ribosomal protein</keyword>
<dbReference type="Proteomes" id="UP000518266">
    <property type="component" value="Unassembled WGS sequence"/>
</dbReference>
<evidence type="ECO:0000256" key="4">
    <source>
        <dbReference type="ARBA" id="ARBA00023054"/>
    </source>
</evidence>
<dbReference type="OrthoDB" id="2153661at2759"/>
<dbReference type="Gene3D" id="3.90.280.10">
    <property type="entry name" value="PEBP-like"/>
    <property type="match status" value="1"/>
</dbReference>
<evidence type="ECO:0000256" key="6">
    <source>
        <dbReference type="ARBA" id="ARBA00023274"/>
    </source>
</evidence>
<evidence type="ECO:0000256" key="5">
    <source>
        <dbReference type="ARBA" id="ARBA00023128"/>
    </source>
</evidence>
<dbReference type="InterPro" id="IPR036610">
    <property type="entry name" value="PEBP-like_sf"/>
</dbReference>
<dbReference type="PANTHER" id="PTHR11362">
    <property type="entry name" value="PHOSPHATIDYLETHANOLAMINE-BINDING PROTEIN"/>
    <property type="match status" value="1"/>
</dbReference>
<keyword evidence="4" id="KW-0175">Coiled coil</keyword>
<comment type="subcellular location">
    <subcellularLocation>
        <location evidence="1">Mitochondrion</location>
    </subcellularLocation>
</comment>
<keyword evidence="2" id="KW-0809">Transit peptide</keyword>
<dbReference type="InterPro" id="IPR008914">
    <property type="entry name" value="PEBP"/>
</dbReference>
<proteinExistence type="inferred from homology"/>
<organism evidence="10 11">
    <name type="scientific">Dissostichus mawsoni</name>
    <name type="common">Antarctic cod</name>
    <dbReference type="NCBI Taxonomy" id="36200"/>
    <lineage>
        <taxon>Eukaryota</taxon>
        <taxon>Metazoa</taxon>
        <taxon>Chordata</taxon>
        <taxon>Craniata</taxon>
        <taxon>Vertebrata</taxon>
        <taxon>Euteleostomi</taxon>
        <taxon>Actinopterygii</taxon>
        <taxon>Neopterygii</taxon>
        <taxon>Teleostei</taxon>
        <taxon>Neoteleostei</taxon>
        <taxon>Acanthomorphata</taxon>
        <taxon>Eupercaria</taxon>
        <taxon>Perciformes</taxon>
        <taxon>Notothenioidei</taxon>
        <taxon>Nototheniidae</taxon>
        <taxon>Dissostichus</taxon>
    </lineage>
</organism>
<gene>
    <name evidence="10" type="ORF">F7725_013847</name>
</gene>
<keyword evidence="6" id="KW-0687">Ribonucleoprotein</keyword>
<name>A0A7J5YWQ6_DISMA</name>
<dbReference type="InterPro" id="IPR035810">
    <property type="entry name" value="PEBP_euk"/>
</dbReference>
<dbReference type="EMBL" id="JAAKFY010000008">
    <property type="protein sequence ID" value="KAF3853159.1"/>
    <property type="molecule type" value="Genomic_DNA"/>
</dbReference>
<keyword evidence="5" id="KW-0496">Mitochondrion</keyword>
<dbReference type="AlphaFoldDB" id="A0A7J5YWQ6"/>
<comment type="similarity">
    <text evidence="7">Belongs to the phosphatidylethanolamine-binding protein family. Mitochondrion-specific ribosomal protein mL38 subfamily.</text>
</comment>
<evidence type="ECO:0000256" key="8">
    <source>
        <dbReference type="ARBA" id="ARBA00039444"/>
    </source>
</evidence>
<evidence type="ECO:0000256" key="7">
    <source>
        <dbReference type="ARBA" id="ARBA00038016"/>
    </source>
</evidence>
<dbReference type="CDD" id="cd00866">
    <property type="entry name" value="PEBP_euk"/>
    <property type="match status" value="1"/>
</dbReference>
<evidence type="ECO:0000256" key="2">
    <source>
        <dbReference type="ARBA" id="ARBA00022946"/>
    </source>
</evidence>
<evidence type="ECO:0000313" key="10">
    <source>
        <dbReference type="EMBL" id="KAF3853159.1"/>
    </source>
</evidence>
<evidence type="ECO:0000256" key="3">
    <source>
        <dbReference type="ARBA" id="ARBA00022980"/>
    </source>
</evidence>
<dbReference type="GO" id="GO:0005762">
    <property type="term" value="C:mitochondrial large ribosomal subunit"/>
    <property type="evidence" value="ECO:0007669"/>
    <property type="project" value="TreeGrafter"/>
</dbReference>
<reference evidence="10 11" key="1">
    <citation type="submission" date="2020-03" db="EMBL/GenBank/DDBJ databases">
        <title>Dissostichus mawsoni Genome sequencing and assembly.</title>
        <authorList>
            <person name="Park H."/>
        </authorList>
    </citation>
    <scope>NUCLEOTIDE SEQUENCE [LARGE SCALE GENOMIC DNA]</scope>
    <source>
        <strain evidence="10">DM0001</strain>
        <tissue evidence="10">Muscle</tissue>
    </source>
</reference>
<evidence type="ECO:0000256" key="9">
    <source>
        <dbReference type="ARBA" id="ARBA00041206"/>
    </source>
</evidence>
<accession>A0A7J5YWQ6</accession>
<protein>
    <recommendedName>
        <fullName evidence="8">Large ribosomal subunit protein mL38</fullName>
    </recommendedName>
    <alternativeName>
        <fullName evidence="9">39S ribosomal protein L38, mitochondrial</fullName>
    </alternativeName>
</protein>